<protein>
    <recommendedName>
        <fullName evidence="3">chitinase</fullName>
        <ecNumber evidence="3">3.2.1.14</ecNumber>
    </recommendedName>
</protein>
<feature type="domain" description="GH18" evidence="11">
    <location>
        <begin position="12"/>
        <end position="350"/>
    </location>
</feature>
<dbReference type="Gene3D" id="3.20.20.80">
    <property type="entry name" value="Glycosidases"/>
    <property type="match status" value="1"/>
</dbReference>
<comment type="similarity">
    <text evidence="2">Belongs to the glycosyl hydrolase 18 family. Chitinase class II subfamily.</text>
</comment>
<dbReference type="Ensembl" id="ENSMAMT00000036998.2">
    <property type="protein sequence ID" value="ENSMAMP00000036076.1"/>
    <property type="gene ID" value="ENSMAMG00000024201.2"/>
</dbReference>
<dbReference type="PROSITE" id="PS50940">
    <property type="entry name" value="CHIT_BIND_II"/>
    <property type="match status" value="1"/>
</dbReference>
<name>A0A3Q3NIH1_9TELE</name>
<evidence type="ECO:0000256" key="5">
    <source>
        <dbReference type="ARBA" id="ARBA00022801"/>
    </source>
</evidence>
<dbReference type="Gene3D" id="3.10.50.10">
    <property type="match status" value="1"/>
</dbReference>
<evidence type="ECO:0000259" key="11">
    <source>
        <dbReference type="PROSITE" id="PS51910"/>
    </source>
</evidence>
<dbReference type="FunFam" id="2.170.140.10:FF:000001">
    <property type="entry name" value="Acidic mammalian chitinase"/>
    <property type="match status" value="1"/>
</dbReference>
<dbReference type="EC" id="3.2.1.14" evidence="3"/>
<dbReference type="GO" id="GO:0008061">
    <property type="term" value="F:chitin binding"/>
    <property type="evidence" value="ECO:0007669"/>
    <property type="project" value="UniProtKB-KW"/>
</dbReference>
<dbReference type="SUPFAM" id="SSF57625">
    <property type="entry name" value="Invertebrate chitin-binding proteins"/>
    <property type="match status" value="1"/>
</dbReference>
<evidence type="ECO:0000313" key="12">
    <source>
        <dbReference type="Ensembl" id="ENSMAMP00000036076.1"/>
    </source>
</evidence>
<accession>A0A3Q3NIH1</accession>
<keyword evidence="9" id="KW-0119">Carbohydrate metabolism</keyword>
<comment type="catalytic activity">
    <reaction evidence="1">
        <text>Random endo-hydrolysis of N-acetyl-beta-D-glucosaminide (1-&gt;4)-beta-linkages in chitin and chitodextrins.</text>
        <dbReference type="EC" id="3.2.1.14"/>
    </reaction>
</comment>
<dbReference type="InterPro" id="IPR029070">
    <property type="entry name" value="Chitinase_insertion_sf"/>
</dbReference>
<dbReference type="SUPFAM" id="SSF54556">
    <property type="entry name" value="Chitinase insertion domain"/>
    <property type="match status" value="1"/>
</dbReference>
<evidence type="ECO:0000256" key="8">
    <source>
        <dbReference type="ARBA" id="ARBA00023295"/>
    </source>
</evidence>
<reference evidence="12" key="2">
    <citation type="submission" date="2025-09" db="UniProtKB">
        <authorList>
            <consortium name="Ensembl"/>
        </authorList>
    </citation>
    <scope>IDENTIFICATION</scope>
</reference>
<dbReference type="Proteomes" id="UP000261640">
    <property type="component" value="Unplaced"/>
</dbReference>
<keyword evidence="4" id="KW-0147">Chitin-binding</keyword>
<dbReference type="Gene3D" id="2.170.140.10">
    <property type="entry name" value="Chitin binding domain"/>
    <property type="match status" value="1"/>
</dbReference>
<sequence length="404" mass="45114">MSKLILTAASSSKLVCYYTNWSTYRSENGKFTLSDVDPSLCTHLIFAFSGINDANELVPTDWNDPESYKTFNGLKARFSAMASTAANREKFIKSSVALLRKYSFDGINLDWEFPGSDPCVCVLQELLNAYNAEATGRPRLLVTAAVAAGKETIDASYEVAEIAKYLDFINVMTFDFHGAWDGVTGHHSPLYRGSKDTGNNIYLNANFAMQYWRDQGVPAEKLILGFAAFGRTFTLSSQSREVGAPSSGAGNPGHYTMEAGFWSYYEVCLYLNGKEIWWLEDQKVPYGTTGNQWVGFDNKNSISAKVKYLTENNFGGVFVWSLDLDDFNGQFCKMGKYPLISHLRSLLLSGETPDMNFCIGKTTGLYPNPKDPNSFYSCSSEITYIQKCPSNLVYRESCKCCDWP</sequence>
<dbReference type="GO" id="GO:0005576">
    <property type="term" value="C:extracellular region"/>
    <property type="evidence" value="ECO:0007669"/>
    <property type="project" value="InterPro"/>
</dbReference>
<evidence type="ECO:0000256" key="3">
    <source>
        <dbReference type="ARBA" id="ARBA00012729"/>
    </source>
</evidence>
<evidence type="ECO:0000256" key="2">
    <source>
        <dbReference type="ARBA" id="ARBA00009121"/>
    </source>
</evidence>
<dbReference type="FunFam" id="3.10.50.10:FF:000001">
    <property type="entry name" value="Chitinase 3-like 1"/>
    <property type="match status" value="1"/>
</dbReference>
<evidence type="ECO:0000256" key="7">
    <source>
        <dbReference type="ARBA" id="ARBA00023157"/>
    </source>
</evidence>
<dbReference type="CDD" id="cd02872">
    <property type="entry name" value="GH18_chitolectin_chitotriosidase"/>
    <property type="match status" value="1"/>
</dbReference>
<keyword evidence="6" id="KW-0146">Chitin degradation</keyword>
<dbReference type="GO" id="GO:0000272">
    <property type="term" value="P:polysaccharide catabolic process"/>
    <property type="evidence" value="ECO:0007669"/>
    <property type="project" value="UniProtKB-KW"/>
</dbReference>
<keyword evidence="5" id="KW-0378">Hydrolase</keyword>
<keyword evidence="8" id="KW-0326">Glycosidase</keyword>
<reference evidence="12" key="1">
    <citation type="submission" date="2025-08" db="UniProtKB">
        <authorList>
            <consortium name="Ensembl"/>
        </authorList>
    </citation>
    <scope>IDENTIFICATION</scope>
</reference>
<dbReference type="GO" id="GO:0008843">
    <property type="term" value="F:endochitinase activity"/>
    <property type="evidence" value="ECO:0007669"/>
    <property type="project" value="UniProtKB-EC"/>
</dbReference>
<evidence type="ECO:0000256" key="1">
    <source>
        <dbReference type="ARBA" id="ARBA00000822"/>
    </source>
</evidence>
<feature type="domain" description="Chitin-binding type-2" evidence="10">
    <location>
        <begin position="355"/>
        <end position="404"/>
    </location>
</feature>
<dbReference type="SMART" id="SM00636">
    <property type="entry name" value="Glyco_18"/>
    <property type="match status" value="1"/>
</dbReference>
<dbReference type="AlphaFoldDB" id="A0A3Q3NIH1"/>
<dbReference type="Pfam" id="PF00704">
    <property type="entry name" value="Glyco_hydro_18"/>
    <property type="match status" value="1"/>
</dbReference>
<evidence type="ECO:0000256" key="6">
    <source>
        <dbReference type="ARBA" id="ARBA00023024"/>
    </source>
</evidence>
<dbReference type="PANTHER" id="PTHR11177">
    <property type="entry name" value="CHITINASE"/>
    <property type="match status" value="1"/>
</dbReference>
<dbReference type="GO" id="GO:0006032">
    <property type="term" value="P:chitin catabolic process"/>
    <property type="evidence" value="ECO:0007669"/>
    <property type="project" value="UniProtKB-KW"/>
</dbReference>
<dbReference type="InterPro" id="IPR036508">
    <property type="entry name" value="Chitin-bd_dom_sf"/>
</dbReference>
<dbReference type="InterPro" id="IPR011583">
    <property type="entry name" value="Chitinase_II/V-like_cat"/>
</dbReference>
<proteinExistence type="inferred from homology"/>
<evidence type="ECO:0000256" key="9">
    <source>
        <dbReference type="ARBA" id="ARBA00023326"/>
    </source>
</evidence>
<dbReference type="InterPro" id="IPR002557">
    <property type="entry name" value="Chitin-bd_dom"/>
</dbReference>
<dbReference type="Pfam" id="PF01607">
    <property type="entry name" value="CBM_14"/>
    <property type="match status" value="1"/>
</dbReference>
<dbReference type="InterPro" id="IPR050314">
    <property type="entry name" value="Glycosyl_Hydrlase_18"/>
</dbReference>
<dbReference type="SUPFAM" id="SSF51445">
    <property type="entry name" value="(Trans)glycosidases"/>
    <property type="match status" value="1"/>
</dbReference>
<keyword evidence="7" id="KW-1015">Disulfide bond</keyword>
<dbReference type="PROSITE" id="PS01095">
    <property type="entry name" value="GH18_1"/>
    <property type="match status" value="1"/>
</dbReference>
<keyword evidence="9" id="KW-0624">Polysaccharide degradation</keyword>
<evidence type="ECO:0000256" key="4">
    <source>
        <dbReference type="ARBA" id="ARBA00022669"/>
    </source>
</evidence>
<evidence type="ECO:0000313" key="13">
    <source>
        <dbReference type="Proteomes" id="UP000261640"/>
    </source>
</evidence>
<evidence type="ECO:0000259" key="10">
    <source>
        <dbReference type="PROSITE" id="PS50940"/>
    </source>
</evidence>
<dbReference type="PANTHER" id="PTHR11177:SF248">
    <property type="entry name" value="CHITOTRIOSIDASE-1"/>
    <property type="match status" value="1"/>
</dbReference>
<dbReference type="InterPro" id="IPR017853">
    <property type="entry name" value="GH"/>
</dbReference>
<dbReference type="InterPro" id="IPR001223">
    <property type="entry name" value="Glyco_hydro18_cat"/>
</dbReference>
<dbReference type="PROSITE" id="PS51910">
    <property type="entry name" value="GH18_2"/>
    <property type="match status" value="1"/>
</dbReference>
<dbReference type="InterPro" id="IPR001579">
    <property type="entry name" value="Glyco_hydro_18_chit_AS"/>
</dbReference>
<dbReference type="GeneTree" id="ENSGT00940000162989"/>
<dbReference type="SMART" id="SM00494">
    <property type="entry name" value="ChtBD2"/>
    <property type="match status" value="1"/>
</dbReference>
<organism evidence="12 13">
    <name type="scientific">Mastacembelus armatus</name>
    <name type="common">zig-zag eel</name>
    <dbReference type="NCBI Taxonomy" id="205130"/>
    <lineage>
        <taxon>Eukaryota</taxon>
        <taxon>Metazoa</taxon>
        <taxon>Chordata</taxon>
        <taxon>Craniata</taxon>
        <taxon>Vertebrata</taxon>
        <taxon>Euteleostomi</taxon>
        <taxon>Actinopterygii</taxon>
        <taxon>Neopterygii</taxon>
        <taxon>Teleostei</taxon>
        <taxon>Neoteleostei</taxon>
        <taxon>Acanthomorphata</taxon>
        <taxon>Anabantaria</taxon>
        <taxon>Synbranchiformes</taxon>
        <taxon>Mastacembelidae</taxon>
        <taxon>Mastacembelus</taxon>
    </lineage>
</organism>
<keyword evidence="13" id="KW-1185">Reference proteome</keyword>